<dbReference type="AlphaFoldDB" id="A0A6J8E3Z5"/>
<proteinExistence type="predicted"/>
<sequence>MSLADIVQNHKGSDSVRDLHGSKPHFYLAAVILVRIYDTDKAKWTKVELRQWIDYMLYAGVERIYLYDHFKVKSESLRDWCFANFPYVVGYHDWHDHFPYSVIETQMTAYQHAILTYGNSSTWQIQFDMDEYPFMPNDKKQGFLIRKPKNEKHILKRYLRRTPKPANNLDKPICRTKSVKSVGIHHNELKEGESMDADVNEIRMNHYWGARLQNWGDDTPKIFNITMFDDSIVDIANQLERHGYNNV</sequence>
<keyword evidence="3" id="KW-1133">Transmembrane helix</keyword>
<dbReference type="GO" id="GO:0016757">
    <property type="term" value="F:glycosyltransferase activity"/>
    <property type="evidence" value="ECO:0007669"/>
    <property type="project" value="TreeGrafter"/>
</dbReference>
<evidence type="ECO:0000313" key="5">
    <source>
        <dbReference type="Proteomes" id="UP000507470"/>
    </source>
</evidence>
<evidence type="ECO:0000256" key="2">
    <source>
        <dbReference type="ARBA" id="ARBA00022692"/>
    </source>
</evidence>
<organism evidence="4 5">
    <name type="scientific">Mytilus coruscus</name>
    <name type="common">Sea mussel</name>
    <dbReference type="NCBI Taxonomy" id="42192"/>
    <lineage>
        <taxon>Eukaryota</taxon>
        <taxon>Metazoa</taxon>
        <taxon>Spiralia</taxon>
        <taxon>Lophotrochozoa</taxon>
        <taxon>Mollusca</taxon>
        <taxon>Bivalvia</taxon>
        <taxon>Autobranchia</taxon>
        <taxon>Pteriomorphia</taxon>
        <taxon>Mytilida</taxon>
        <taxon>Mytiloidea</taxon>
        <taxon>Mytilidae</taxon>
        <taxon>Mytilinae</taxon>
        <taxon>Mytilus</taxon>
    </lineage>
</organism>
<accession>A0A6J8E3Z5</accession>
<dbReference type="Pfam" id="PF13704">
    <property type="entry name" value="Glyco_tranf_2_4"/>
    <property type="match status" value="1"/>
</dbReference>
<gene>
    <name evidence="4" type="ORF">MCOR_47023</name>
</gene>
<evidence type="ECO:0000256" key="1">
    <source>
        <dbReference type="ARBA" id="ARBA00004167"/>
    </source>
</evidence>
<dbReference type="GO" id="GO:0016020">
    <property type="term" value="C:membrane"/>
    <property type="evidence" value="ECO:0007669"/>
    <property type="project" value="UniProtKB-SubCell"/>
</dbReference>
<evidence type="ECO:0000256" key="3">
    <source>
        <dbReference type="ARBA" id="ARBA00022989"/>
    </source>
</evidence>
<evidence type="ECO:0000313" key="4">
    <source>
        <dbReference type="EMBL" id="CAC5414185.1"/>
    </source>
</evidence>
<comment type="subcellular location">
    <subcellularLocation>
        <location evidence="1">Membrane</location>
        <topology evidence="1">Single-pass membrane protein</topology>
    </subcellularLocation>
</comment>
<reference evidence="4 5" key="1">
    <citation type="submission" date="2020-06" db="EMBL/GenBank/DDBJ databases">
        <authorList>
            <person name="Li R."/>
            <person name="Bekaert M."/>
        </authorList>
    </citation>
    <scope>NUCLEOTIDE SEQUENCE [LARGE SCALE GENOMIC DNA]</scope>
    <source>
        <strain evidence="5">wild</strain>
    </source>
</reference>
<keyword evidence="3" id="KW-0472">Membrane</keyword>
<protein>
    <submittedName>
        <fullName evidence="4">Uncharacterized protein</fullName>
    </submittedName>
</protein>
<dbReference type="GO" id="GO:0005737">
    <property type="term" value="C:cytoplasm"/>
    <property type="evidence" value="ECO:0007669"/>
    <property type="project" value="TreeGrafter"/>
</dbReference>
<dbReference type="OrthoDB" id="2019083at2759"/>
<name>A0A6J8E3Z5_MYTCO</name>
<keyword evidence="2" id="KW-0812">Transmembrane</keyword>
<dbReference type="PANTHER" id="PTHR21461">
    <property type="entry name" value="GLYCOSYLTRANSFERASE FAMILY 92 PROTEIN"/>
    <property type="match status" value="1"/>
</dbReference>
<dbReference type="Proteomes" id="UP000507470">
    <property type="component" value="Unassembled WGS sequence"/>
</dbReference>
<dbReference type="EMBL" id="CACVKT020008335">
    <property type="protein sequence ID" value="CAC5414185.1"/>
    <property type="molecule type" value="Genomic_DNA"/>
</dbReference>
<keyword evidence="5" id="KW-1185">Reference proteome</keyword>
<dbReference type="PANTHER" id="PTHR21461:SF87">
    <property type="entry name" value="GH12965P"/>
    <property type="match status" value="1"/>
</dbReference>